<protein>
    <recommendedName>
        <fullName evidence="4">Metallothionein</fullName>
    </recommendedName>
</protein>
<feature type="chain" id="PRO_5025565223" description="Metallothionein" evidence="1">
    <location>
        <begin position="18"/>
        <end position="65"/>
    </location>
</feature>
<accession>A0A6A6T2A0</accession>
<evidence type="ECO:0008006" key="4">
    <source>
        <dbReference type="Google" id="ProtNLM"/>
    </source>
</evidence>
<evidence type="ECO:0000313" key="3">
    <source>
        <dbReference type="Proteomes" id="UP000799324"/>
    </source>
</evidence>
<organism evidence="2 3">
    <name type="scientific">Lophiostoma macrostomum CBS 122681</name>
    <dbReference type="NCBI Taxonomy" id="1314788"/>
    <lineage>
        <taxon>Eukaryota</taxon>
        <taxon>Fungi</taxon>
        <taxon>Dikarya</taxon>
        <taxon>Ascomycota</taxon>
        <taxon>Pezizomycotina</taxon>
        <taxon>Dothideomycetes</taxon>
        <taxon>Pleosporomycetidae</taxon>
        <taxon>Pleosporales</taxon>
        <taxon>Lophiostomataceae</taxon>
        <taxon>Lophiostoma</taxon>
    </lineage>
</organism>
<evidence type="ECO:0000313" key="2">
    <source>
        <dbReference type="EMBL" id="KAF2654145.1"/>
    </source>
</evidence>
<name>A0A6A6T2A0_9PLEO</name>
<keyword evidence="1" id="KW-0732">Signal</keyword>
<dbReference type="Proteomes" id="UP000799324">
    <property type="component" value="Unassembled WGS sequence"/>
</dbReference>
<feature type="signal peptide" evidence="1">
    <location>
        <begin position="1"/>
        <end position="17"/>
    </location>
</feature>
<proteinExistence type="predicted"/>
<evidence type="ECO:0000256" key="1">
    <source>
        <dbReference type="SAM" id="SignalP"/>
    </source>
</evidence>
<dbReference type="OrthoDB" id="3775508at2759"/>
<dbReference type="AlphaFoldDB" id="A0A6A6T2A0"/>
<dbReference type="EMBL" id="MU004369">
    <property type="protein sequence ID" value="KAF2654145.1"/>
    <property type="molecule type" value="Genomic_DNA"/>
</dbReference>
<gene>
    <name evidence="2" type="ORF">K491DRAFT_632544</name>
</gene>
<keyword evidence="3" id="KW-1185">Reference proteome</keyword>
<sequence>MKLSSIIALLSASLVLASPATTSLKRSTKLVRDANEHQVATPCVECPCTGFGSGCTCVPNGCCCT</sequence>
<reference evidence="2" key="1">
    <citation type="journal article" date="2020" name="Stud. Mycol.">
        <title>101 Dothideomycetes genomes: a test case for predicting lifestyles and emergence of pathogens.</title>
        <authorList>
            <person name="Haridas S."/>
            <person name="Albert R."/>
            <person name="Binder M."/>
            <person name="Bloem J."/>
            <person name="Labutti K."/>
            <person name="Salamov A."/>
            <person name="Andreopoulos B."/>
            <person name="Baker S."/>
            <person name="Barry K."/>
            <person name="Bills G."/>
            <person name="Bluhm B."/>
            <person name="Cannon C."/>
            <person name="Castanera R."/>
            <person name="Culley D."/>
            <person name="Daum C."/>
            <person name="Ezra D."/>
            <person name="Gonzalez J."/>
            <person name="Henrissat B."/>
            <person name="Kuo A."/>
            <person name="Liang C."/>
            <person name="Lipzen A."/>
            <person name="Lutzoni F."/>
            <person name="Magnuson J."/>
            <person name="Mondo S."/>
            <person name="Nolan M."/>
            <person name="Ohm R."/>
            <person name="Pangilinan J."/>
            <person name="Park H.-J."/>
            <person name="Ramirez L."/>
            <person name="Alfaro M."/>
            <person name="Sun H."/>
            <person name="Tritt A."/>
            <person name="Yoshinaga Y."/>
            <person name="Zwiers L.-H."/>
            <person name="Turgeon B."/>
            <person name="Goodwin S."/>
            <person name="Spatafora J."/>
            <person name="Crous P."/>
            <person name="Grigoriev I."/>
        </authorList>
    </citation>
    <scope>NUCLEOTIDE SEQUENCE</scope>
    <source>
        <strain evidence="2">CBS 122681</strain>
    </source>
</reference>